<keyword evidence="3" id="KW-0808">Transferase</keyword>
<evidence type="ECO:0000256" key="5">
    <source>
        <dbReference type="ARBA" id="ARBA00023098"/>
    </source>
</evidence>
<sequence>MGDLGFSESYMYGEVSLPHTDLIPLFRLFLANRPYLSTIDGSSWVSTPQRVLNGIWARNTLTGSRKNISAHYDISNRMFEGFLSRDMTYSCALWDEVDGDLVGGGEEENVEGILRIGSTQKPAQTFTQAAGKDEEDPLYEAQMNKLRYIISLLRIPTDTSEPIRVLEIGSGWGSLSILLASTYPHVHIDTLTLSTQQKSLADERIRASGLSDRVKVHFMDYRQIPVEWKGKFHRVVSVEMVEAVGEAYLSTYFAQIDQALHPTRGIGVVQSITIPEARFKNYQKEVDFIQKWIFPGGFLPSLTVLMNAMELGSAGRLTVDGVRNIGVHYARTLREWRRRFLGRFEEVVRPALEEERGVKGEEEVEVFKRKWIYWVFGESAWGSCVVFFEGRVWGYEEGAEVSVEIRDRV</sequence>
<name>A0AAW0DWZ4_9AGAR</name>
<dbReference type="GO" id="GO:0008610">
    <property type="term" value="P:lipid biosynthetic process"/>
    <property type="evidence" value="ECO:0007669"/>
    <property type="project" value="InterPro"/>
</dbReference>
<dbReference type="Pfam" id="PF02353">
    <property type="entry name" value="CMAS"/>
    <property type="match status" value="2"/>
</dbReference>
<evidence type="ECO:0000256" key="4">
    <source>
        <dbReference type="ARBA" id="ARBA00022691"/>
    </source>
</evidence>
<keyword evidence="7" id="KW-1185">Reference proteome</keyword>
<dbReference type="EMBL" id="JAYKXP010000006">
    <property type="protein sequence ID" value="KAK7056943.1"/>
    <property type="molecule type" value="Genomic_DNA"/>
</dbReference>
<dbReference type="SUPFAM" id="SSF53335">
    <property type="entry name" value="S-adenosyl-L-methionine-dependent methyltransferases"/>
    <property type="match status" value="1"/>
</dbReference>
<evidence type="ECO:0008006" key="8">
    <source>
        <dbReference type="Google" id="ProtNLM"/>
    </source>
</evidence>
<dbReference type="InterPro" id="IPR050723">
    <property type="entry name" value="CFA/CMAS"/>
</dbReference>
<evidence type="ECO:0000313" key="6">
    <source>
        <dbReference type="EMBL" id="KAK7056943.1"/>
    </source>
</evidence>
<evidence type="ECO:0000256" key="3">
    <source>
        <dbReference type="ARBA" id="ARBA00022679"/>
    </source>
</evidence>
<protein>
    <recommendedName>
        <fullName evidence="8">Cyclopropane-fatty-acyl-phospholipid synthase</fullName>
    </recommendedName>
</protein>
<proteinExistence type="inferred from homology"/>
<dbReference type="PANTHER" id="PTHR43667:SF2">
    <property type="entry name" value="FATTY ACID C-METHYL TRANSFERASE"/>
    <property type="match status" value="1"/>
</dbReference>
<dbReference type="InterPro" id="IPR029063">
    <property type="entry name" value="SAM-dependent_MTases_sf"/>
</dbReference>
<dbReference type="PIRSF" id="PIRSF003085">
    <property type="entry name" value="CMAS"/>
    <property type="match status" value="1"/>
</dbReference>
<dbReference type="Proteomes" id="UP001383192">
    <property type="component" value="Unassembled WGS sequence"/>
</dbReference>
<dbReference type="GO" id="GO:0032259">
    <property type="term" value="P:methylation"/>
    <property type="evidence" value="ECO:0007669"/>
    <property type="project" value="UniProtKB-KW"/>
</dbReference>
<keyword evidence="5" id="KW-0443">Lipid metabolism</keyword>
<keyword evidence="4" id="KW-0949">S-adenosyl-L-methionine</keyword>
<keyword evidence="2" id="KW-0489">Methyltransferase</keyword>
<gene>
    <name evidence="6" type="ORF">VNI00_002661</name>
</gene>
<dbReference type="GO" id="GO:0008168">
    <property type="term" value="F:methyltransferase activity"/>
    <property type="evidence" value="ECO:0007669"/>
    <property type="project" value="UniProtKB-KW"/>
</dbReference>
<dbReference type="AlphaFoldDB" id="A0AAW0DWZ4"/>
<dbReference type="Gene3D" id="3.40.50.150">
    <property type="entry name" value="Vaccinia Virus protein VP39"/>
    <property type="match status" value="1"/>
</dbReference>
<dbReference type="PANTHER" id="PTHR43667">
    <property type="entry name" value="CYCLOPROPANE-FATTY-ACYL-PHOSPHOLIPID SYNTHASE"/>
    <property type="match status" value="1"/>
</dbReference>
<evidence type="ECO:0000313" key="7">
    <source>
        <dbReference type="Proteomes" id="UP001383192"/>
    </source>
</evidence>
<organism evidence="6 7">
    <name type="scientific">Paramarasmius palmivorus</name>
    <dbReference type="NCBI Taxonomy" id="297713"/>
    <lineage>
        <taxon>Eukaryota</taxon>
        <taxon>Fungi</taxon>
        <taxon>Dikarya</taxon>
        <taxon>Basidiomycota</taxon>
        <taxon>Agaricomycotina</taxon>
        <taxon>Agaricomycetes</taxon>
        <taxon>Agaricomycetidae</taxon>
        <taxon>Agaricales</taxon>
        <taxon>Marasmiineae</taxon>
        <taxon>Marasmiaceae</taxon>
        <taxon>Paramarasmius</taxon>
    </lineage>
</organism>
<dbReference type="CDD" id="cd02440">
    <property type="entry name" value="AdoMet_MTases"/>
    <property type="match status" value="1"/>
</dbReference>
<dbReference type="InterPro" id="IPR003333">
    <property type="entry name" value="CMAS"/>
</dbReference>
<evidence type="ECO:0000256" key="1">
    <source>
        <dbReference type="ARBA" id="ARBA00010815"/>
    </source>
</evidence>
<comment type="similarity">
    <text evidence="1">Belongs to the CFA/CMAS family.</text>
</comment>
<evidence type="ECO:0000256" key="2">
    <source>
        <dbReference type="ARBA" id="ARBA00022603"/>
    </source>
</evidence>
<accession>A0AAW0DWZ4</accession>
<reference evidence="6 7" key="1">
    <citation type="submission" date="2024-01" db="EMBL/GenBank/DDBJ databases">
        <title>A draft genome for a cacao thread blight-causing isolate of Paramarasmius palmivorus.</title>
        <authorList>
            <person name="Baruah I.K."/>
            <person name="Bukari Y."/>
            <person name="Amoako-Attah I."/>
            <person name="Meinhardt L.W."/>
            <person name="Bailey B.A."/>
            <person name="Cohen S.P."/>
        </authorList>
    </citation>
    <scope>NUCLEOTIDE SEQUENCE [LARGE SCALE GENOMIC DNA]</scope>
    <source>
        <strain evidence="6 7">GH-12</strain>
    </source>
</reference>
<comment type="caution">
    <text evidence="6">The sequence shown here is derived from an EMBL/GenBank/DDBJ whole genome shotgun (WGS) entry which is preliminary data.</text>
</comment>